<dbReference type="EMBL" id="FOMX01000019">
    <property type="protein sequence ID" value="SFE76908.1"/>
    <property type="molecule type" value="Genomic_DNA"/>
</dbReference>
<reference evidence="2" key="1">
    <citation type="submission" date="2016-10" db="EMBL/GenBank/DDBJ databases">
        <authorList>
            <person name="Varghese N."/>
            <person name="Submissions S."/>
        </authorList>
    </citation>
    <scope>NUCLEOTIDE SEQUENCE [LARGE SCALE GENOMIC DNA]</scope>
    <source>
        <strain evidence="2">ATCC 25963</strain>
    </source>
</reference>
<accession>A0A1I2D8T6</accession>
<dbReference type="RefSeq" id="WP_096328759.1">
    <property type="nucleotide sequence ID" value="NZ_FOMX01000019.1"/>
</dbReference>
<keyword evidence="2" id="KW-1185">Reference proteome</keyword>
<organism evidence="1 2">
    <name type="scientific">Nannocystis exedens</name>
    <dbReference type="NCBI Taxonomy" id="54"/>
    <lineage>
        <taxon>Bacteria</taxon>
        <taxon>Pseudomonadati</taxon>
        <taxon>Myxococcota</taxon>
        <taxon>Polyangia</taxon>
        <taxon>Nannocystales</taxon>
        <taxon>Nannocystaceae</taxon>
        <taxon>Nannocystis</taxon>
    </lineage>
</organism>
<name>A0A1I2D8T6_9BACT</name>
<protein>
    <submittedName>
        <fullName evidence="1">Uncharacterized protein</fullName>
    </submittedName>
</protein>
<gene>
    <name evidence="1" type="ORF">SAMN02745121_05459</name>
</gene>
<proteinExistence type="predicted"/>
<evidence type="ECO:0000313" key="2">
    <source>
        <dbReference type="Proteomes" id="UP000199400"/>
    </source>
</evidence>
<sequence>MRESICADLWGGTPADYDGQPQLAGAPFQGVVDCANLPTPAADDPDTEDDESVPEIRDGWFMSGCDDCRACGNQLGGWLNDNMPEDRWNELSWCPAKNGLNDYEVLEQWCYGETDPTTGGGEDPPSAGIWICNGSPTICGVMTDTFPPTTKDERCMAPGVVPDCVTADSQETAAAGCYELCMAKNQGHQNEADNSATKVWSPTFPCGDLYNFTPAEATDPLTMCSGKGPMWLEDPLSFAASAELSIGGGSASTNGLNGVLDFSFAACPPGTLVCAVSLNDIRAGSATVQGLYTTRDANGATTSVPFVVSNLEVRLLQPVLGELNQRTGVVTFPDADLFATVSTGAVTLDGLPLSAGVDGAMFVVDGARGTWNGQQLQLDLGWSSQGMSLWLRITGG</sequence>
<dbReference type="Proteomes" id="UP000199400">
    <property type="component" value="Unassembled WGS sequence"/>
</dbReference>
<evidence type="ECO:0000313" key="1">
    <source>
        <dbReference type="EMBL" id="SFE76908.1"/>
    </source>
</evidence>
<dbReference type="AlphaFoldDB" id="A0A1I2D8T6"/>